<comment type="subcellular location">
    <subcellularLocation>
        <location evidence="1">Membrane</location>
        <topology evidence="1">Multi-pass membrane protein</topology>
    </subcellularLocation>
</comment>
<dbReference type="GeneID" id="36590945"/>
<evidence type="ECO:0000256" key="5">
    <source>
        <dbReference type="SAM" id="MobiDB-lite"/>
    </source>
</evidence>
<keyword evidence="4 6" id="KW-0472">Membrane</keyword>
<dbReference type="InParanoid" id="A0A2J6TFY4"/>
<evidence type="ECO:0000313" key="7">
    <source>
        <dbReference type="EMBL" id="PMD61936.1"/>
    </source>
</evidence>
<evidence type="ECO:0000256" key="6">
    <source>
        <dbReference type="SAM" id="Phobius"/>
    </source>
</evidence>
<dbReference type="RefSeq" id="XP_024738840.1">
    <property type="nucleotide sequence ID" value="XM_024882868.1"/>
</dbReference>
<dbReference type="GO" id="GO:0022857">
    <property type="term" value="F:transmembrane transporter activity"/>
    <property type="evidence" value="ECO:0007669"/>
    <property type="project" value="TreeGrafter"/>
</dbReference>
<feature type="transmembrane region" description="Helical" evidence="6">
    <location>
        <begin position="12"/>
        <end position="32"/>
    </location>
</feature>
<sequence>MASPRDFHQLSQFNWIVSAFILASAAFIPFWGQFADVFGRYSALQGSMLRTLRSSTRAPWPSKDHKNRRQERMSITNLLRTPQRHRFRWADTLYLRHGPVRASFDMGTRLLSQSDAKVVAHLAVGSILIFIFLGWEYLMLPGHFLATRSPTRRPMIPLTSLHAMQNYWCCVIEARGIAILAAAINSTKLNLIYGRLALTGVGTGLRMMPGTLHGIACHPDAIASIVSLTSLAITLGGTLATTVMLNIFNNVLSQAGIRLNGVSSSGFSEISSLPADELAFFRGKAQRGIVVSLGLGSVRIGKGDEGDQITGKGSSVGSLFLEESGEGGSWERA</sequence>
<dbReference type="OrthoDB" id="4889846at2759"/>
<dbReference type="AlphaFoldDB" id="A0A2J6TFY4"/>
<evidence type="ECO:0000256" key="2">
    <source>
        <dbReference type="ARBA" id="ARBA00022692"/>
    </source>
</evidence>
<dbReference type="Proteomes" id="UP000235371">
    <property type="component" value="Unassembled WGS sequence"/>
</dbReference>
<keyword evidence="8" id="KW-1185">Reference proteome</keyword>
<dbReference type="InterPro" id="IPR036259">
    <property type="entry name" value="MFS_trans_sf"/>
</dbReference>
<dbReference type="SUPFAM" id="SSF103473">
    <property type="entry name" value="MFS general substrate transporter"/>
    <property type="match status" value="1"/>
</dbReference>
<keyword evidence="2 6" id="KW-0812">Transmembrane</keyword>
<evidence type="ECO:0000256" key="4">
    <source>
        <dbReference type="ARBA" id="ARBA00023136"/>
    </source>
</evidence>
<proteinExistence type="predicted"/>
<dbReference type="EMBL" id="KZ613785">
    <property type="protein sequence ID" value="PMD61936.1"/>
    <property type="molecule type" value="Genomic_DNA"/>
</dbReference>
<accession>A0A2J6TFY4</accession>
<evidence type="ECO:0000313" key="8">
    <source>
        <dbReference type="Proteomes" id="UP000235371"/>
    </source>
</evidence>
<evidence type="ECO:0000256" key="1">
    <source>
        <dbReference type="ARBA" id="ARBA00004141"/>
    </source>
</evidence>
<feature type="transmembrane region" description="Helical" evidence="6">
    <location>
        <begin position="196"/>
        <end position="216"/>
    </location>
</feature>
<keyword evidence="3 6" id="KW-1133">Transmembrane helix</keyword>
<feature type="transmembrane region" description="Helical" evidence="6">
    <location>
        <begin position="222"/>
        <end position="248"/>
    </location>
</feature>
<feature type="transmembrane region" description="Helical" evidence="6">
    <location>
        <begin position="118"/>
        <end position="138"/>
    </location>
</feature>
<gene>
    <name evidence="7" type="ORF">K444DRAFT_627976</name>
</gene>
<evidence type="ECO:0000256" key="3">
    <source>
        <dbReference type="ARBA" id="ARBA00022989"/>
    </source>
</evidence>
<dbReference type="PANTHER" id="PTHR23501:SF39">
    <property type="entry name" value="MULTIDRUG TRANSPORTER, PUTATIVE (AFU_ORTHOLOGUE AFUA_1G05010)-RELATED"/>
    <property type="match status" value="1"/>
</dbReference>
<dbReference type="PANTHER" id="PTHR23501">
    <property type="entry name" value="MAJOR FACILITATOR SUPERFAMILY"/>
    <property type="match status" value="1"/>
</dbReference>
<dbReference type="Gene3D" id="1.20.1720.10">
    <property type="entry name" value="Multidrug resistance protein D"/>
    <property type="match status" value="1"/>
</dbReference>
<reference evidence="7 8" key="1">
    <citation type="submission" date="2016-04" db="EMBL/GenBank/DDBJ databases">
        <title>A degradative enzymes factory behind the ericoid mycorrhizal symbiosis.</title>
        <authorList>
            <consortium name="DOE Joint Genome Institute"/>
            <person name="Martino E."/>
            <person name="Morin E."/>
            <person name="Grelet G."/>
            <person name="Kuo A."/>
            <person name="Kohler A."/>
            <person name="Daghino S."/>
            <person name="Barry K."/>
            <person name="Choi C."/>
            <person name="Cichocki N."/>
            <person name="Clum A."/>
            <person name="Copeland A."/>
            <person name="Hainaut M."/>
            <person name="Haridas S."/>
            <person name="Labutti K."/>
            <person name="Lindquist E."/>
            <person name="Lipzen A."/>
            <person name="Khouja H.-R."/>
            <person name="Murat C."/>
            <person name="Ohm R."/>
            <person name="Olson A."/>
            <person name="Spatafora J."/>
            <person name="Veneault-Fourrey C."/>
            <person name="Henrissat B."/>
            <person name="Grigoriev I."/>
            <person name="Martin F."/>
            <person name="Perotto S."/>
        </authorList>
    </citation>
    <scope>NUCLEOTIDE SEQUENCE [LARGE SCALE GENOMIC DNA]</scope>
    <source>
        <strain evidence="7 8">E</strain>
    </source>
</reference>
<feature type="compositionally biased region" description="Low complexity" evidence="5">
    <location>
        <begin position="313"/>
        <end position="322"/>
    </location>
</feature>
<feature type="region of interest" description="Disordered" evidence="5">
    <location>
        <begin position="309"/>
        <end position="333"/>
    </location>
</feature>
<protein>
    <submittedName>
        <fullName evidence="7">Uncharacterized protein</fullName>
    </submittedName>
</protein>
<organism evidence="7 8">
    <name type="scientific">Hyaloscypha bicolor E</name>
    <dbReference type="NCBI Taxonomy" id="1095630"/>
    <lineage>
        <taxon>Eukaryota</taxon>
        <taxon>Fungi</taxon>
        <taxon>Dikarya</taxon>
        <taxon>Ascomycota</taxon>
        <taxon>Pezizomycotina</taxon>
        <taxon>Leotiomycetes</taxon>
        <taxon>Helotiales</taxon>
        <taxon>Hyaloscyphaceae</taxon>
        <taxon>Hyaloscypha</taxon>
        <taxon>Hyaloscypha bicolor</taxon>
    </lineage>
</organism>
<dbReference type="GO" id="GO:0005886">
    <property type="term" value="C:plasma membrane"/>
    <property type="evidence" value="ECO:0007669"/>
    <property type="project" value="TreeGrafter"/>
</dbReference>
<name>A0A2J6TFY4_9HELO</name>